<reference evidence="3" key="1">
    <citation type="submission" date="2023-07" db="EMBL/GenBank/DDBJ databases">
        <title>30 novel species of actinomycetes from the DSMZ collection.</title>
        <authorList>
            <person name="Nouioui I."/>
        </authorList>
    </citation>
    <scope>NUCLEOTIDE SEQUENCE [LARGE SCALE GENOMIC DNA]</scope>
    <source>
        <strain evidence="3">DSM 41886</strain>
    </source>
</reference>
<organism evidence="2 3">
    <name type="scientific">Streptomyces johnsoniae</name>
    <dbReference type="NCBI Taxonomy" id="3075532"/>
    <lineage>
        <taxon>Bacteria</taxon>
        <taxon>Bacillati</taxon>
        <taxon>Actinomycetota</taxon>
        <taxon>Actinomycetes</taxon>
        <taxon>Kitasatosporales</taxon>
        <taxon>Streptomycetaceae</taxon>
        <taxon>Streptomyces</taxon>
    </lineage>
</organism>
<evidence type="ECO:0000313" key="3">
    <source>
        <dbReference type="Proteomes" id="UP001183615"/>
    </source>
</evidence>
<protein>
    <submittedName>
        <fullName evidence="2">Uncharacterized protein</fullName>
    </submittedName>
</protein>
<name>A0ABU2S5B0_9ACTN</name>
<dbReference type="Proteomes" id="UP001183615">
    <property type="component" value="Unassembled WGS sequence"/>
</dbReference>
<keyword evidence="3" id="KW-1185">Reference proteome</keyword>
<proteinExistence type="predicted"/>
<feature type="compositionally biased region" description="Low complexity" evidence="1">
    <location>
        <begin position="36"/>
        <end position="47"/>
    </location>
</feature>
<gene>
    <name evidence="2" type="ORF">RM779_10425</name>
</gene>
<accession>A0ABU2S5B0</accession>
<feature type="region of interest" description="Disordered" evidence="1">
    <location>
        <begin position="27"/>
        <end position="51"/>
    </location>
</feature>
<sequence>MRPPGKAGPAVAPLLNGWWEDQAFSVSGVPSRGTRHTASSAAAGAHAPTTRKALAKPSARAAVGSAVDALPPAQFPALARYRA</sequence>
<evidence type="ECO:0000313" key="2">
    <source>
        <dbReference type="EMBL" id="MDT0443009.1"/>
    </source>
</evidence>
<evidence type="ECO:0000256" key="1">
    <source>
        <dbReference type="SAM" id="MobiDB-lite"/>
    </source>
</evidence>
<comment type="caution">
    <text evidence="2">The sequence shown here is derived from an EMBL/GenBank/DDBJ whole genome shotgun (WGS) entry which is preliminary data.</text>
</comment>
<dbReference type="EMBL" id="JAVREV010000005">
    <property type="protein sequence ID" value="MDT0443009.1"/>
    <property type="molecule type" value="Genomic_DNA"/>
</dbReference>
<dbReference type="RefSeq" id="WP_311617392.1">
    <property type="nucleotide sequence ID" value="NZ_JAVREV010000005.1"/>
</dbReference>